<dbReference type="EMBL" id="ML119056">
    <property type="protein sequence ID" value="ROT38250.1"/>
    <property type="molecule type" value="Genomic_DNA"/>
</dbReference>
<gene>
    <name evidence="1" type="ORF">SODALDRAFT_379444</name>
</gene>
<evidence type="ECO:0000313" key="2">
    <source>
        <dbReference type="Proteomes" id="UP000272025"/>
    </source>
</evidence>
<protein>
    <submittedName>
        <fullName evidence="1">Uncharacterized protein</fullName>
    </submittedName>
</protein>
<evidence type="ECO:0000313" key="1">
    <source>
        <dbReference type="EMBL" id="ROT38250.1"/>
    </source>
</evidence>
<proteinExistence type="predicted"/>
<keyword evidence="2" id="KW-1185">Reference proteome</keyword>
<reference evidence="1 2" key="1">
    <citation type="journal article" date="2018" name="Mol. Ecol.">
        <title>The obligate alkalophilic soda-lake fungus Sodiomyces alkalinus has shifted to a protein diet.</title>
        <authorList>
            <person name="Grum-Grzhimaylo A.A."/>
            <person name="Falkoski D.L."/>
            <person name="van den Heuvel J."/>
            <person name="Valero-Jimenez C.A."/>
            <person name="Min B."/>
            <person name="Choi I.G."/>
            <person name="Lipzen A."/>
            <person name="Daum C.G."/>
            <person name="Aanen D.K."/>
            <person name="Tsang A."/>
            <person name="Henrissat B."/>
            <person name="Bilanenko E.N."/>
            <person name="de Vries R.P."/>
            <person name="van Kan J.A.L."/>
            <person name="Grigoriev I.V."/>
            <person name="Debets A.J.M."/>
        </authorList>
    </citation>
    <scope>NUCLEOTIDE SEQUENCE [LARGE SCALE GENOMIC DNA]</scope>
    <source>
        <strain evidence="1 2">F11</strain>
    </source>
</reference>
<dbReference type="Proteomes" id="UP000272025">
    <property type="component" value="Unassembled WGS sequence"/>
</dbReference>
<name>A0A3N2PUU2_SODAK</name>
<dbReference type="GeneID" id="39583519"/>
<organism evidence="1 2">
    <name type="scientific">Sodiomyces alkalinus (strain CBS 110278 / VKM F-3762 / F11)</name>
    <name type="common">Alkaliphilic filamentous fungus</name>
    <dbReference type="NCBI Taxonomy" id="1314773"/>
    <lineage>
        <taxon>Eukaryota</taxon>
        <taxon>Fungi</taxon>
        <taxon>Dikarya</taxon>
        <taxon>Ascomycota</taxon>
        <taxon>Pezizomycotina</taxon>
        <taxon>Sordariomycetes</taxon>
        <taxon>Hypocreomycetidae</taxon>
        <taxon>Glomerellales</taxon>
        <taxon>Plectosphaerellaceae</taxon>
        <taxon>Sodiomyces</taxon>
    </lineage>
</organism>
<dbReference type="AlphaFoldDB" id="A0A3N2PUU2"/>
<dbReference type="RefSeq" id="XP_028466056.1">
    <property type="nucleotide sequence ID" value="XM_028615042.1"/>
</dbReference>
<sequence>MSRRTAKKKGLNGHRRILLERGHPLEPDGRELLGLMAPPGSSASGLWKVEKTRGLLLDLNDAASHADRTFSLSTLTGFPTALGHTPLPTADPRHNYQTHNPFVRYPMLERPRFCQQRLPSRMRRRMRIVLELAASVGWSNLTYELRPLLLSLLLGRGSSVALVSRSDHPKLGNISRLRINSINSWKGRCYIQCSTLREIATLSRQGRETRHGSAAVLFSEYEERSTKATPISIGYHIWGRSASAAARMAGPICTRASDKGCTSLK</sequence>
<accession>A0A3N2PUU2</accession>